<keyword evidence="3" id="KW-1185">Reference proteome</keyword>
<proteinExistence type="predicted"/>
<dbReference type="EMBL" id="JBHSJD010000014">
    <property type="protein sequence ID" value="MFC5024434.1"/>
    <property type="molecule type" value="Genomic_DNA"/>
</dbReference>
<organism evidence="2 3">
    <name type="scientific">Streptomyces coeruleoprunus</name>
    <dbReference type="NCBI Taxonomy" id="285563"/>
    <lineage>
        <taxon>Bacteria</taxon>
        <taxon>Bacillati</taxon>
        <taxon>Actinomycetota</taxon>
        <taxon>Actinomycetes</taxon>
        <taxon>Kitasatosporales</taxon>
        <taxon>Streptomycetaceae</taxon>
        <taxon>Streptomyces</taxon>
    </lineage>
</organism>
<comment type="caution">
    <text evidence="2">The sequence shown here is derived from an EMBL/GenBank/DDBJ whole genome shotgun (WGS) entry which is preliminary data.</text>
</comment>
<dbReference type="Proteomes" id="UP001595829">
    <property type="component" value="Unassembled WGS sequence"/>
</dbReference>
<accession>A0ABV9XJ12</accession>
<feature type="region of interest" description="Disordered" evidence="1">
    <location>
        <begin position="98"/>
        <end position="130"/>
    </location>
</feature>
<sequence>MAKSGMRRDAIACDTRTLVVLPSIAHRGDPQVPPKRKITLSDEVREALLGRLEQSRETSDRAREAFFVDVYLMNRAGLTEKEEAERLGVSSATVNDWKRRGEEAWRRREEDGSRRLGIDPDGPPELGAVS</sequence>
<reference evidence="3" key="1">
    <citation type="journal article" date="2019" name="Int. J. Syst. Evol. Microbiol.">
        <title>The Global Catalogue of Microorganisms (GCM) 10K type strain sequencing project: providing services to taxonomists for standard genome sequencing and annotation.</title>
        <authorList>
            <consortium name="The Broad Institute Genomics Platform"/>
            <consortium name="The Broad Institute Genome Sequencing Center for Infectious Disease"/>
            <person name="Wu L."/>
            <person name="Ma J."/>
        </authorList>
    </citation>
    <scope>NUCLEOTIDE SEQUENCE [LARGE SCALE GENOMIC DNA]</scope>
    <source>
        <strain evidence="3">CGMCC 4.1648</strain>
    </source>
</reference>
<feature type="compositionally biased region" description="Basic and acidic residues" evidence="1">
    <location>
        <begin position="98"/>
        <end position="118"/>
    </location>
</feature>
<evidence type="ECO:0000313" key="3">
    <source>
        <dbReference type="Proteomes" id="UP001595829"/>
    </source>
</evidence>
<evidence type="ECO:0000313" key="2">
    <source>
        <dbReference type="EMBL" id="MFC5024434.1"/>
    </source>
</evidence>
<name>A0ABV9XJ12_9ACTN</name>
<evidence type="ECO:0000256" key="1">
    <source>
        <dbReference type="SAM" id="MobiDB-lite"/>
    </source>
</evidence>
<gene>
    <name evidence="2" type="ORF">ACFPM3_20100</name>
</gene>
<dbReference type="RefSeq" id="WP_345686672.1">
    <property type="nucleotide sequence ID" value="NZ_BAABIT010000001.1"/>
</dbReference>
<protein>
    <submittedName>
        <fullName evidence="2">Uncharacterized protein</fullName>
    </submittedName>
</protein>